<evidence type="ECO:0000259" key="4">
    <source>
        <dbReference type="Pfam" id="PF23099"/>
    </source>
</evidence>
<sequence>MSKQLNKGEGKNRFKFRSFREHVESIKLNVGFKSIRQRLQEPDDDESHFILTLQKWHLLNRTRHYTAFARQVKPLCPTISLQLYHKDRILDVLLESIAVKDSMAYHPLLELLTAFVQDLQEELYSDFDRICACLSKLVADGGEALLYEWTFSTISHLFKYLTPLLIQDIIHTFDVFHPLFAEKRSYVRGFMAEAFAFLLRKCRGDSLTTILNYIIDKIRNPDTTPYFQQGVAQLLFETIRSVRHNLHSRASPILEHLYKSTLDSTIPFYEDNMVSLIELLHIQLYEHTSTENLNEPVAILLTLFKSGESSEIHTAKCLAVLSPCLTVASHGSDFADRKGIYQFLNVTGQSPPEWSTALDQFVICVGALLAASSELDINLNGRDLLQTIFSIETPEKVVSLCRMLLQQSNWKCYDSVIIPHLVKYMNQHWSLSPTLFIAFIVYMIQQGKGSVLKLHVQKSVHGRSITEARIVSGLLAVLNGTEMQVDDDGADGTTCKTLASRGLACLVEPQVVIPALSLHFRTLLHLLQDEDSRTSACPALGYHLESMAMVCKPETCESLVDVWADTLETALPYLHNDATAMLSLAEFGVLMKSYGRKSMFGLSKLSSALTTYIINLNHPNHHLRLASLRYITLFTEPDLDQLTTNNLQGLTKTLQLCLKMEEMENNPNTLREKTMLLRQVETLCLSQHGNPLITEIAVRYCIALLTVAFSPLWQPVSTCLSAAVSANVKVGSQILLSVLEVVHRQVVSASTSDMDSKPKFQIRNDGIEWVIHDPHWSDFKQMSEDNAAIVVDPSSDLDKLLVEATTKSSRSVDPAINYKWLIKTLVPLCGIVEQRSQFVVPLFLELVKHDDGEGVDESTDTDADAVATPVLVESRRQRMSRRTLATFVIEYLSVFAKFRHPEKADMFEQVHQVCLHLLLKDDPKLQRAALDCIAGWKQPGIIRYLSQLRDMTDDSKFRDVMTNWSVLELDSIDPQDRQTACIVLLRILYGKLLARSGKSFSKMKSHRVAILTFIATLSEGDLRFFFGLLSGYFESNNPDGTDEETNSSSNSIRQQFIARSGGFLAVLEDFIRILGSLVIPILPNVMTIILKMAAMSSKSRAMEDDSKQVESRLRTIRQQAIRRLSQIFNFHFDFNFDEFMPSLFSIVLEPRLELFHIELSYGPSALMDLCIAWSQNRNYAPYLVNLSAEIVPQIFKILAAKGVKESAVSSVLSLVENIQRLDEEIEDDSSSSSMIEMVILPHASLFLTNLGMIVERVLDDGQGGLKLTSNNLISRIISSLGRLSSKLNSPVEGRKLVDIVIPFLRKSDKAVPEDRKIDILRVVQSYIPILFADGISSNRPTYEILSRLFYQLYQRTSREQLCRVFEDLARVDASLESTVAILVDLNTWSKRILDEPDFGRKFGALQRITDRTVLRALQPLQWIPILHNMLRCAEDPAEFSVRSAAEHALTNFIEHATARSEDDSSLLRPELEVLVLQIVYPGIRRGVSNPVEFVRHAMTTLLGIVVKQMSHLPIFAELNPLLAGGDDESDFFNNVFHLQLHRRTRALRKLAEYGATGTIRSSTLSEIFIPLLFQYVHNEKERYDPNLAQEAVVCIGSLTKSLKWGPYYGLLRKCLTLVKTKPAGEAIYIRTVVRILDSFHFDLTHHEVSLDVKVAEADAIAAVEDAGVINGSMDVDVDPRVTEDAKADNPDTENADMDVAEGAPIVIDDDVVEDMVLDDPIADTTAGDEEEKQKLMDKIHSTVTRVLLPELGSLLTKQDEKKYTNLRVPIAVGIANLALFLPAISRELQIHRLLVRLSALLRSRVNELRDQTRDAINKILLLIGPSYLPALLTHLKDALLRGYQLHVLGYTVHYILTAIMTTLKPEALNASIAQIVRILIDDIFGSTSEERDAEEFKTKMRETKNTKSFHSFELIASNMGPSAMQDLLSPIKELLLDVSSINIKNKIVEILKRVSGGLTTNTSFSPVNVLGILKSLIEENLRLTEAVGVKKHLGIVDEHAAKDMSQAITRLSENSHVLVEFGLNLLLSGTKRQSIRLTDPTHAPLMNDLVPVLGKCTYSENTEIASLAIRILSLLCQHPPPQFTDMLPIIVKRVFEIVSKMPSTDSEIVQNSLRFLTIIIRDFPTINVSNTQLLALLSLIRVDIENTMRQSTGFALARAILARKVVATEVYDLMDIIATALVTSQSNQTRELARMVYMPYLLDYPHGPKRLQRNIISLVNNLKYEHESGREAVLEMLHGLILKMSNENIIEFGETFFLSLVVMMVNDSSNKCRRMAGELIKALFVRIVALDSDRVVRLLSLWLSDPENEQLLRTAIQAYGLLIEAVKEKSRRWLPDVIPHIQSFLDQAVERIHIEPSQETADTMPWNHAYFPLNTLSKAFEVFPEIGYTQPKVWECVGQLLLHPHLWVRGLSARLLGSMFSQVDPTLVVVKTKSPHPYLRKDGVIRSLTVSLCGQLASASLTPEMGHQAVKNLVFIAKHLEASYGDTMVDEDVLTLDGLCVKMCGLSNGARQRKHYLAVNNTYKWFAAVSAFVSPERLLTLLRPIVTTVYRAINDDAVEHDAADLKILGTEVLEMLQKRVGASAYLQIFNLVHAEIADIRRERKTKRKIEAVTEPVLHAKRKMHKHELKKDARKRKVEQRNANVGRYKRPPKPRTED</sequence>
<dbReference type="Pfam" id="PF23099">
    <property type="entry name" value="UTP20_C"/>
    <property type="match status" value="1"/>
</dbReference>
<feature type="domain" description="U3 small nucleolar RNA-associated protein 20 N-terminal" evidence="2">
    <location>
        <begin position="889"/>
        <end position="1489"/>
    </location>
</feature>
<evidence type="ECO:0000259" key="3">
    <source>
        <dbReference type="Pfam" id="PF20416"/>
    </source>
</evidence>
<dbReference type="InterPro" id="IPR011989">
    <property type="entry name" value="ARM-like"/>
</dbReference>
<dbReference type="PANTHER" id="PTHR17695:SF11">
    <property type="entry name" value="SMALL SUBUNIT PROCESSOME COMPONENT 20 HOMOLOG"/>
    <property type="match status" value="1"/>
</dbReference>
<organism evidence="5 6">
    <name type="scientific">Synchytrium microbalum</name>
    <dbReference type="NCBI Taxonomy" id="1806994"/>
    <lineage>
        <taxon>Eukaryota</taxon>
        <taxon>Fungi</taxon>
        <taxon>Fungi incertae sedis</taxon>
        <taxon>Chytridiomycota</taxon>
        <taxon>Chytridiomycota incertae sedis</taxon>
        <taxon>Chytridiomycetes</taxon>
        <taxon>Synchytriales</taxon>
        <taxon>Synchytriaceae</taxon>
        <taxon>Synchytrium</taxon>
    </lineage>
</organism>
<feature type="compositionally biased region" description="Basic residues" evidence="1">
    <location>
        <begin position="2646"/>
        <end position="2657"/>
    </location>
</feature>
<dbReference type="GeneID" id="42005013"/>
<dbReference type="Gene3D" id="1.25.10.10">
    <property type="entry name" value="Leucine-rich Repeat Variant"/>
    <property type="match status" value="1"/>
</dbReference>
<dbReference type="InterPro" id="IPR011430">
    <property type="entry name" value="UTP20_N"/>
</dbReference>
<dbReference type="InterPro" id="IPR057525">
    <property type="entry name" value="UTP20_C"/>
</dbReference>
<gene>
    <name evidence="5" type="ORF">SmJEL517_g03788</name>
</gene>
<feature type="domain" description="U3 small nucleolar RNA-associated protein 20" evidence="3">
    <location>
        <begin position="1758"/>
        <end position="1976"/>
    </location>
</feature>
<name>A0A507BX10_9FUNG</name>
<dbReference type="STRING" id="1806994.A0A507BX10"/>
<comment type="caution">
    <text evidence="5">The sequence shown here is derived from an EMBL/GenBank/DDBJ whole genome shotgun (WGS) entry which is preliminary data.</text>
</comment>
<reference evidence="5 6" key="1">
    <citation type="journal article" date="2019" name="Sci. Rep.">
        <title>Comparative genomics of chytrid fungi reveal insights into the obligate biotrophic and pathogenic lifestyle of Synchytrium endobioticum.</title>
        <authorList>
            <person name="van de Vossenberg B.T.L.H."/>
            <person name="Warris S."/>
            <person name="Nguyen H.D.T."/>
            <person name="van Gent-Pelzer M.P.E."/>
            <person name="Joly D.L."/>
            <person name="van de Geest H.C."/>
            <person name="Bonants P.J.M."/>
            <person name="Smith D.S."/>
            <person name="Levesque C.A."/>
            <person name="van der Lee T.A.J."/>
        </authorList>
    </citation>
    <scope>NUCLEOTIDE SEQUENCE [LARGE SCALE GENOMIC DNA]</scope>
    <source>
        <strain evidence="5 6">JEL517</strain>
    </source>
</reference>
<dbReference type="EMBL" id="QEAO01000021">
    <property type="protein sequence ID" value="TPX33347.1"/>
    <property type="molecule type" value="Genomic_DNA"/>
</dbReference>
<dbReference type="Pfam" id="PF20416">
    <property type="entry name" value="UTP20"/>
    <property type="match status" value="1"/>
</dbReference>
<dbReference type="InterPro" id="IPR016024">
    <property type="entry name" value="ARM-type_fold"/>
</dbReference>
<evidence type="ECO:0000313" key="5">
    <source>
        <dbReference type="EMBL" id="TPX33347.1"/>
    </source>
</evidence>
<dbReference type="GO" id="GO:0030686">
    <property type="term" value="C:90S preribosome"/>
    <property type="evidence" value="ECO:0007669"/>
    <property type="project" value="TreeGrafter"/>
</dbReference>
<dbReference type="PANTHER" id="PTHR17695">
    <property type="entry name" value="SMALL SUBUNIT PROCESSOME COMPONENT 20 HOMOLOG"/>
    <property type="match status" value="1"/>
</dbReference>
<protein>
    <submittedName>
        <fullName evidence="5">Uncharacterized protein</fullName>
    </submittedName>
</protein>
<dbReference type="Proteomes" id="UP000319731">
    <property type="component" value="Unassembled WGS sequence"/>
</dbReference>
<dbReference type="OrthoDB" id="360653at2759"/>
<dbReference type="RefSeq" id="XP_031024359.1">
    <property type="nucleotide sequence ID" value="XM_031169716.1"/>
</dbReference>
<evidence type="ECO:0000259" key="2">
    <source>
        <dbReference type="Pfam" id="PF07539"/>
    </source>
</evidence>
<feature type="compositionally biased region" description="Basic residues" evidence="1">
    <location>
        <begin position="2620"/>
        <end position="2637"/>
    </location>
</feature>
<dbReference type="InterPro" id="IPR052575">
    <property type="entry name" value="SSU_processome_comp_20"/>
</dbReference>
<proteinExistence type="predicted"/>
<accession>A0A507BX10</accession>
<dbReference type="Pfam" id="PF07539">
    <property type="entry name" value="UTP20_N"/>
    <property type="match status" value="1"/>
</dbReference>
<dbReference type="SUPFAM" id="SSF48371">
    <property type="entry name" value="ARM repeat"/>
    <property type="match status" value="2"/>
</dbReference>
<feature type="region of interest" description="Disordered" evidence="1">
    <location>
        <begin position="2620"/>
        <end position="2657"/>
    </location>
</feature>
<dbReference type="GO" id="GO:0032040">
    <property type="term" value="C:small-subunit processome"/>
    <property type="evidence" value="ECO:0007669"/>
    <property type="project" value="TreeGrafter"/>
</dbReference>
<evidence type="ECO:0000313" key="6">
    <source>
        <dbReference type="Proteomes" id="UP000319731"/>
    </source>
</evidence>
<feature type="domain" description="U3 small nucleolar RNA-associated protein 20 C-terminal" evidence="4">
    <location>
        <begin position="2409"/>
        <end position="2638"/>
    </location>
</feature>
<dbReference type="InterPro" id="IPR046523">
    <property type="entry name" value="UTP20_dom"/>
</dbReference>
<evidence type="ECO:0000256" key="1">
    <source>
        <dbReference type="SAM" id="MobiDB-lite"/>
    </source>
</evidence>
<keyword evidence="6" id="KW-1185">Reference proteome</keyword>